<feature type="region of interest" description="Disordered" evidence="1">
    <location>
        <begin position="1"/>
        <end position="25"/>
    </location>
</feature>
<gene>
    <name evidence="2" type="ORF">LIER_04805</name>
</gene>
<proteinExistence type="predicted"/>
<organism evidence="2 3">
    <name type="scientific">Lithospermum erythrorhizon</name>
    <name type="common">Purple gromwell</name>
    <name type="synonym">Lithospermum officinale var. erythrorhizon</name>
    <dbReference type="NCBI Taxonomy" id="34254"/>
    <lineage>
        <taxon>Eukaryota</taxon>
        <taxon>Viridiplantae</taxon>
        <taxon>Streptophyta</taxon>
        <taxon>Embryophyta</taxon>
        <taxon>Tracheophyta</taxon>
        <taxon>Spermatophyta</taxon>
        <taxon>Magnoliopsida</taxon>
        <taxon>eudicotyledons</taxon>
        <taxon>Gunneridae</taxon>
        <taxon>Pentapetalae</taxon>
        <taxon>asterids</taxon>
        <taxon>lamiids</taxon>
        <taxon>Boraginales</taxon>
        <taxon>Boraginaceae</taxon>
        <taxon>Boraginoideae</taxon>
        <taxon>Lithospermeae</taxon>
        <taxon>Lithospermum</taxon>
    </lineage>
</organism>
<name>A0AAV3NZA4_LITER</name>
<sequence>MGKSRKHREKDLKGSKDVQLDSHHSSSQLGVYFPIQSKDTTRQAWTSVHQSNNFDSSRFLKFLEYDNSFLTPWNRDPTIGSVTNPIANQPKKDLTIGSVTNPTPHQPKKYMVINQGSYFTYG</sequence>
<evidence type="ECO:0000313" key="2">
    <source>
        <dbReference type="EMBL" id="GAA0144323.1"/>
    </source>
</evidence>
<feature type="compositionally biased region" description="Basic and acidic residues" evidence="1">
    <location>
        <begin position="9"/>
        <end position="24"/>
    </location>
</feature>
<accession>A0AAV3NZA4</accession>
<dbReference type="AlphaFoldDB" id="A0AAV3NZA4"/>
<dbReference type="Proteomes" id="UP001454036">
    <property type="component" value="Unassembled WGS sequence"/>
</dbReference>
<protein>
    <submittedName>
        <fullName evidence="2">Uncharacterized protein</fullName>
    </submittedName>
</protein>
<reference evidence="2 3" key="1">
    <citation type="submission" date="2024-01" db="EMBL/GenBank/DDBJ databases">
        <title>The complete chloroplast genome sequence of Lithospermum erythrorhizon: insights into the phylogenetic relationship among Boraginaceae species and the maternal lineages of purple gromwells.</title>
        <authorList>
            <person name="Okada T."/>
            <person name="Watanabe K."/>
        </authorList>
    </citation>
    <scope>NUCLEOTIDE SEQUENCE [LARGE SCALE GENOMIC DNA]</scope>
</reference>
<evidence type="ECO:0000256" key="1">
    <source>
        <dbReference type="SAM" id="MobiDB-lite"/>
    </source>
</evidence>
<comment type="caution">
    <text evidence="2">The sequence shown here is derived from an EMBL/GenBank/DDBJ whole genome shotgun (WGS) entry which is preliminary data.</text>
</comment>
<evidence type="ECO:0000313" key="3">
    <source>
        <dbReference type="Proteomes" id="UP001454036"/>
    </source>
</evidence>
<dbReference type="EMBL" id="BAABME010000631">
    <property type="protein sequence ID" value="GAA0144323.1"/>
    <property type="molecule type" value="Genomic_DNA"/>
</dbReference>
<keyword evidence="3" id="KW-1185">Reference proteome</keyword>